<feature type="compositionally biased region" description="Polar residues" evidence="1">
    <location>
        <begin position="90"/>
        <end position="99"/>
    </location>
</feature>
<feature type="compositionally biased region" description="Low complexity" evidence="1">
    <location>
        <begin position="457"/>
        <end position="466"/>
    </location>
</feature>
<evidence type="ECO:0000256" key="1">
    <source>
        <dbReference type="SAM" id="MobiDB-lite"/>
    </source>
</evidence>
<name>A0AAJ0CI44_9HYPO</name>
<feature type="compositionally biased region" description="Basic and acidic residues" evidence="1">
    <location>
        <begin position="15"/>
        <end position="27"/>
    </location>
</feature>
<gene>
    <name evidence="2" type="ORF">QQS21_010223</name>
</gene>
<reference evidence="2" key="1">
    <citation type="submission" date="2023-06" db="EMBL/GenBank/DDBJ databases">
        <title>Conoideocrella luteorostrata (Hypocreales: Clavicipitaceae), a potential biocontrol fungus for elongate hemlock scale in United States Christmas tree production areas.</title>
        <authorList>
            <person name="Barrett H."/>
            <person name="Lovett B."/>
            <person name="Macias A.M."/>
            <person name="Stajich J.E."/>
            <person name="Kasson M.T."/>
        </authorList>
    </citation>
    <scope>NUCLEOTIDE SEQUENCE</scope>
    <source>
        <strain evidence="2">ARSEF 14590</strain>
    </source>
</reference>
<protein>
    <submittedName>
        <fullName evidence="2">Uncharacterized protein</fullName>
    </submittedName>
</protein>
<feature type="region of interest" description="Disordered" evidence="1">
    <location>
        <begin position="276"/>
        <end position="352"/>
    </location>
</feature>
<comment type="caution">
    <text evidence="2">The sequence shown here is derived from an EMBL/GenBank/DDBJ whole genome shotgun (WGS) entry which is preliminary data.</text>
</comment>
<feature type="compositionally biased region" description="Basic and acidic residues" evidence="1">
    <location>
        <begin position="200"/>
        <end position="211"/>
    </location>
</feature>
<dbReference type="EMBL" id="JASWJB010000289">
    <property type="protein sequence ID" value="KAK2592087.1"/>
    <property type="molecule type" value="Genomic_DNA"/>
</dbReference>
<feature type="region of interest" description="Disordered" evidence="1">
    <location>
        <begin position="736"/>
        <end position="755"/>
    </location>
</feature>
<evidence type="ECO:0000313" key="2">
    <source>
        <dbReference type="EMBL" id="KAK2592087.1"/>
    </source>
</evidence>
<proteinExistence type="predicted"/>
<sequence length="862" mass="93823">MADTQSRSNSLQRMLDLEKQYMFERLHPQPAQLNSKSQPTAASGSQTSSPDRTSIQVRRAEGIAQKYQGKSGDGRRDTSLPPQLPPLMINTGTPLTMSRSDLFMGRGRELPSADGVSSAASTPREKHTKVVAFEFPPKEAEAAQCYSPSWEAYERRRSEKKMEKKEREESKKEGIKRLSKKPPPPSSPKSLQQALASETDAGRGRRRERAETTAAMSSPNKEPKPARKARSRSGSFVSMLRAPFEFRRSSVEQGNDSGFIGGIKLELQRHAAQQQVLDTDAVEDDESHIHPALRKGKSQEIMSSSALKSPPPPPRAGGPDEAGNQRRYPPITRGNNIRHQKSMSLISPTAPAIPDLSKIDKWRARVGLKAGSRPESRMDRDRDAQPGGTAIGAITEQRKQSSLPRAVNGPREQPKPSVTSPRKPMHIAYAAGASPTQSTNFQQKSDDTRRPQHHSNNESVSSMSSEATGYKTAPSSPAPPEPPRRSSKRSSVLSLDGSIPPMPPLPSPNQQQQLNVQSSPRHVGPSAQRSFPLCKSAARSAAAQAKDCQSAKVATTASPASRYVSAPTYNGHVPTSSSDDSGSDDFRSTSCVSTPATSRPQSEREMSLVSSKGDTSTPDDKAAKSRLSTTYPVQSEDNSEEEMDPIQAAAEKVLAVFNGIPVQKPGLRGRCNSQSSLATDASFEPSLKERPLKLRPKSKPLTQTLQNMSAPASYLQDARKQPPAVTPVRVHKKRFGPPASFILPDDDGSDTATDDAQKLESYVPDTVGRSQRHKSTPLLSSSDREPISKVFVECCSCKHYHDMPSKLYEAMANPGGTLSSADKYGFCGALSMTVQCSWCKHEMSIRCCAGLASTLYIKERLH</sequence>
<feature type="compositionally biased region" description="Polar residues" evidence="1">
    <location>
        <begin position="626"/>
        <end position="636"/>
    </location>
</feature>
<feature type="compositionally biased region" description="Polar residues" evidence="1">
    <location>
        <begin position="31"/>
        <end position="56"/>
    </location>
</feature>
<feature type="compositionally biased region" description="Low complexity" evidence="1">
    <location>
        <begin position="536"/>
        <end position="545"/>
    </location>
</feature>
<feature type="compositionally biased region" description="Polar residues" evidence="1">
    <location>
        <begin position="1"/>
        <end position="12"/>
    </location>
</feature>
<accession>A0AAJ0CI44</accession>
<feature type="region of interest" description="Disordered" evidence="1">
    <location>
        <begin position="367"/>
        <end position="644"/>
    </location>
</feature>
<dbReference type="Proteomes" id="UP001251528">
    <property type="component" value="Unassembled WGS sequence"/>
</dbReference>
<feature type="compositionally biased region" description="Acidic residues" evidence="1">
    <location>
        <begin position="744"/>
        <end position="753"/>
    </location>
</feature>
<feature type="compositionally biased region" description="Polar residues" evidence="1">
    <location>
        <begin position="434"/>
        <end position="443"/>
    </location>
</feature>
<dbReference type="AlphaFoldDB" id="A0AAJ0CI44"/>
<keyword evidence="3" id="KW-1185">Reference proteome</keyword>
<feature type="region of interest" description="Disordered" evidence="1">
    <location>
        <begin position="1"/>
        <end position="238"/>
    </location>
</feature>
<evidence type="ECO:0000313" key="3">
    <source>
        <dbReference type="Proteomes" id="UP001251528"/>
    </source>
</evidence>
<feature type="compositionally biased region" description="Polar residues" evidence="1">
    <location>
        <begin position="591"/>
        <end position="600"/>
    </location>
</feature>
<feature type="compositionally biased region" description="Basic and acidic residues" evidence="1">
    <location>
        <begin position="372"/>
        <end position="384"/>
    </location>
</feature>
<feature type="compositionally biased region" description="Low complexity" evidence="1">
    <location>
        <begin position="508"/>
        <end position="520"/>
    </location>
</feature>
<organism evidence="2 3">
    <name type="scientific">Conoideocrella luteorostrata</name>
    <dbReference type="NCBI Taxonomy" id="1105319"/>
    <lineage>
        <taxon>Eukaryota</taxon>
        <taxon>Fungi</taxon>
        <taxon>Dikarya</taxon>
        <taxon>Ascomycota</taxon>
        <taxon>Pezizomycotina</taxon>
        <taxon>Sordariomycetes</taxon>
        <taxon>Hypocreomycetidae</taxon>
        <taxon>Hypocreales</taxon>
        <taxon>Clavicipitaceae</taxon>
        <taxon>Conoideocrella</taxon>
    </lineage>
</organism>
<feature type="compositionally biased region" description="Basic and acidic residues" evidence="1">
    <location>
        <begin position="152"/>
        <end position="176"/>
    </location>
</feature>